<accession>A0A4Q7ZDF1</accession>
<dbReference type="PANTHER" id="PTHR38598:SF1">
    <property type="entry name" value="INNER MEMBRANE PROTEIN YJCH"/>
    <property type="match status" value="1"/>
</dbReference>
<dbReference type="AlphaFoldDB" id="A0A4Q7ZDF1"/>
<feature type="transmembrane region" description="Helical" evidence="1">
    <location>
        <begin position="62"/>
        <end position="83"/>
    </location>
</feature>
<dbReference type="EMBL" id="SHKX01000010">
    <property type="protein sequence ID" value="RZU48093.1"/>
    <property type="molecule type" value="Genomic_DNA"/>
</dbReference>
<name>A0A4Q7ZDF1_9GAMM</name>
<reference evidence="2 3" key="1">
    <citation type="submission" date="2019-02" db="EMBL/GenBank/DDBJ databases">
        <title>Genomic Encyclopedia of Type Strains, Phase IV (KMG-IV): sequencing the most valuable type-strain genomes for metagenomic binning, comparative biology and taxonomic classification.</title>
        <authorList>
            <person name="Goeker M."/>
        </authorList>
    </citation>
    <scope>NUCLEOTIDE SEQUENCE [LARGE SCALE GENOMIC DNA]</scope>
    <source>
        <strain evidence="2 3">DSM 105135</strain>
    </source>
</reference>
<dbReference type="OrthoDB" id="5297034at2"/>
<protein>
    <submittedName>
        <fullName evidence="2">Uncharacterized membrane protein (DUF485 family)</fullName>
    </submittedName>
</protein>
<keyword evidence="1" id="KW-0812">Transmembrane</keyword>
<dbReference type="InterPro" id="IPR052959">
    <property type="entry name" value="Inner_membrane_assoc"/>
</dbReference>
<feature type="transmembrane region" description="Helical" evidence="1">
    <location>
        <begin position="24"/>
        <end position="42"/>
    </location>
</feature>
<keyword evidence="1" id="KW-1133">Transmembrane helix</keyword>
<gene>
    <name evidence="2" type="ORF">EV700_1065</name>
</gene>
<dbReference type="Proteomes" id="UP000292423">
    <property type="component" value="Unassembled WGS sequence"/>
</dbReference>
<proteinExistence type="predicted"/>
<sequence>MKPDQIQDILDHPHFKELVHKKRVLSWSLAALMWVIYFGYILLVTFEPKLLHESLSGGVTTIGIPLGIFVILSAFILCGIYVWRANGELDALNKLLRDEVKL</sequence>
<dbReference type="InterPro" id="IPR007436">
    <property type="entry name" value="DUF485"/>
</dbReference>
<dbReference type="PANTHER" id="PTHR38598">
    <property type="entry name" value="INNER MEMBRANE PROTEIN YJCH"/>
    <property type="match status" value="1"/>
</dbReference>
<keyword evidence="1" id="KW-0472">Membrane</keyword>
<keyword evidence="3" id="KW-1185">Reference proteome</keyword>
<organism evidence="2 3">
    <name type="scientific">Fluviicoccus keumensis</name>
    <dbReference type="NCBI Taxonomy" id="1435465"/>
    <lineage>
        <taxon>Bacteria</taxon>
        <taxon>Pseudomonadati</taxon>
        <taxon>Pseudomonadota</taxon>
        <taxon>Gammaproteobacteria</taxon>
        <taxon>Moraxellales</taxon>
        <taxon>Moraxellaceae</taxon>
        <taxon>Fluviicoccus</taxon>
    </lineage>
</organism>
<dbReference type="RefSeq" id="WP_130411413.1">
    <property type="nucleotide sequence ID" value="NZ_SHKX01000010.1"/>
</dbReference>
<evidence type="ECO:0000256" key="1">
    <source>
        <dbReference type="SAM" id="Phobius"/>
    </source>
</evidence>
<dbReference type="Pfam" id="PF04341">
    <property type="entry name" value="DUF485"/>
    <property type="match status" value="1"/>
</dbReference>
<evidence type="ECO:0000313" key="3">
    <source>
        <dbReference type="Proteomes" id="UP000292423"/>
    </source>
</evidence>
<comment type="caution">
    <text evidence="2">The sequence shown here is derived from an EMBL/GenBank/DDBJ whole genome shotgun (WGS) entry which is preliminary data.</text>
</comment>
<dbReference type="GO" id="GO:0005886">
    <property type="term" value="C:plasma membrane"/>
    <property type="evidence" value="ECO:0007669"/>
    <property type="project" value="TreeGrafter"/>
</dbReference>
<evidence type="ECO:0000313" key="2">
    <source>
        <dbReference type="EMBL" id="RZU48093.1"/>
    </source>
</evidence>